<dbReference type="RefSeq" id="WP_242980230.1">
    <property type="nucleotide sequence ID" value="NZ_PTJA01000009.1"/>
</dbReference>
<accession>A0A2S6HQ05</accession>
<dbReference type="Proteomes" id="UP000237749">
    <property type="component" value="Unassembled WGS sequence"/>
</dbReference>
<protein>
    <submittedName>
        <fullName evidence="2">Epoxyqueuosine reductase QueG</fullName>
    </submittedName>
</protein>
<reference evidence="2 3" key="1">
    <citation type="submission" date="2018-02" db="EMBL/GenBank/DDBJ databases">
        <title>Genomic Encyclopedia of Archaeal and Bacterial Type Strains, Phase II (KMG-II): from individual species to whole genera.</title>
        <authorList>
            <person name="Goeker M."/>
        </authorList>
    </citation>
    <scope>NUCLEOTIDE SEQUENCE [LARGE SCALE GENOMIC DNA]</scope>
    <source>
        <strain evidence="2 3">DSM 3808</strain>
    </source>
</reference>
<dbReference type="PANTHER" id="PTHR30002">
    <property type="entry name" value="EPOXYQUEUOSINE REDUCTASE"/>
    <property type="match status" value="1"/>
</dbReference>
<dbReference type="GO" id="GO:0051539">
    <property type="term" value="F:4 iron, 4 sulfur cluster binding"/>
    <property type="evidence" value="ECO:0007669"/>
    <property type="project" value="UniProtKB-KW"/>
</dbReference>
<dbReference type="AlphaFoldDB" id="A0A2S6HQ05"/>
<dbReference type="SUPFAM" id="SSF54862">
    <property type="entry name" value="4Fe-4S ferredoxins"/>
    <property type="match status" value="1"/>
</dbReference>
<proteinExistence type="predicted"/>
<keyword evidence="1" id="KW-0408">Iron</keyword>
<organism evidence="2 3">
    <name type="scientific">Lacrimispora xylanisolvens</name>
    <dbReference type="NCBI Taxonomy" id="384636"/>
    <lineage>
        <taxon>Bacteria</taxon>
        <taxon>Bacillati</taxon>
        <taxon>Bacillota</taxon>
        <taxon>Clostridia</taxon>
        <taxon>Lachnospirales</taxon>
        <taxon>Lachnospiraceae</taxon>
        <taxon>Lacrimispora</taxon>
    </lineage>
</organism>
<keyword evidence="1" id="KW-0411">Iron-sulfur</keyword>
<sequence length="352" mass="40880">MMSKKSDSDNSIAKLIQQKALDLGYEKCGIIPVEMMAGYEEKFHERTQKVPESQPFYQNQQRLIRFQEDFDWAKSIVVLVKRYSKYHIPESLRGHIAKHYLTDSRINENTKEFQSSTALEQYMKELGLRTETNRKFGIVGVRWAALQAGLGMIRRNNFFYTESGSYISLEAFLTDCEMELIEKPNLPPCPPNCNRCMKACSTASLSDAYTMNPLRCISFLTTFGGRDLPNEPLASDFGDWIYGCDMCQDACPMNHNKWTGQNEFPGLSELEPYLTMENILEMDEDFYRQNIQPKFFYLSPDELWKWQVNVLNFMDNRYEDHFAPAIIKAQKSNYEQVRKMAGLISTKHGLHT</sequence>
<dbReference type="EMBL" id="PTJA01000009">
    <property type="protein sequence ID" value="PPK79664.1"/>
    <property type="molecule type" value="Genomic_DNA"/>
</dbReference>
<gene>
    <name evidence="2" type="ORF">BXY41_109143</name>
</gene>
<dbReference type="PANTHER" id="PTHR30002:SF4">
    <property type="entry name" value="EPOXYQUEUOSINE REDUCTASE"/>
    <property type="match status" value="1"/>
</dbReference>
<evidence type="ECO:0000313" key="2">
    <source>
        <dbReference type="EMBL" id="PPK79664.1"/>
    </source>
</evidence>
<keyword evidence="1" id="KW-0479">Metal-binding</keyword>
<name>A0A2S6HQ05_9FIRM</name>
<evidence type="ECO:0000313" key="3">
    <source>
        <dbReference type="Proteomes" id="UP000237749"/>
    </source>
</evidence>
<keyword evidence="3" id="KW-1185">Reference proteome</keyword>
<dbReference type="InterPro" id="IPR004453">
    <property type="entry name" value="QueG"/>
</dbReference>
<dbReference type="GO" id="GO:0052693">
    <property type="term" value="F:epoxyqueuosine reductase activity"/>
    <property type="evidence" value="ECO:0007669"/>
    <property type="project" value="TreeGrafter"/>
</dbReference>
<evidence type="ECO:0000256" key="1">
    <source>
        <dbReference type="ARBA" id="ARBA00022485"/>
    </source>
</evidence>
<dbReference type="Pfam" id="PF13484">
    <property type="entry name" value="Fer4_16"/>
    <property type="match status" value="1"/>
</dbReference>
<comment type="caution">
    <text evidence="2">The sequence shown here is derived from an EMBL/GenBank/DDBJ whole genome shotgun (WGS) entry which is preliminary data.</text>
</comment>
<keyword evidence="1" id="KW-0004">4Fe-4S</keyword>
<dbReference type="GO" id="GO:0008616">
    <property type="term" value="P:tRNA queuosine(34) biosynthetic process"/>
    <property type="evidence" value="ECO:0007669"/>
    <property type="project" value="InterPro"/>
</dbReference>